<sequence>MNGSPAGKGKNLIPKMYSLQSFCGTTRTVSATWRVLYGETDVVGTDTCHQKRDRGKENNLVKEVFEMGFLFC</sequence>
<proteinExistence type="predicted"/>
<name>A0AAD8FAU3_BIOPF</name>
<organism evidence="1 2">
    <name type="scientific">Biomphalaria pfeifferi</name>
    <name type="common">Bloodfluke planorb</name>
    <name type="synonym">Freshwater snail</name>
    <dbReference type="NCBI Taxonomy" id="112525"/>
    <lineage>
        <taxon>Eukaryota</taxon>
        <taxon>Metazoa</taxon>
        <taxon>Spiralia</taxon>
        <taxon>Lophotrochozoa</taxon>
        <taxon>Mollusca</taxon>
        <taxon>Gastropoda</taxon>
        <taxon>Heterobranchia</taxon>
        <taxon>Euthyneura</taxon>
        <taxon>Panpulmonata</taxon>
        <taxon>Hygrophila</taxon>
        <taxon>Lymnaeoidea</taxon>
        <taxon>Planorbidae</taxon>
        <taxon>Biomphalaria</taxon>
    </lineage>
</organism>
<evidence type="ECO:0000313" key="1">
    <source>
        <dbReference type="EMBL" id="KAK0057033.1"/>
    </source>
</evidence>
<dbReference type="AlphaFoldDB" id="A0AAD8FAU3"/>
<accession>A0AAD8FAU3</accession>
<reference evidence="1" key="1">
    <citation type="journal article" date="2023" name="PLoS Negl. Trop. Dis.">
        <title>A genome sequence for Biomphalaria pfeifferi, the major vector snail for the human-infecting parasite Schistosoma mansoni.</title>
        <authorList>
            <person name="Bu L."/>
            <person name="Lu L."/>
            <person name="Laidemitt M.R."/>
            <person name="Zhang S.M."/>
            <person name="Mutuku M."/>
            <person name="Mkoji G."/>
            <person name="Steinauer M."/>
            <person name="Loker E.S."/>
        </authorList>
    </citation>
    <scope>NUCLEOTIDE SEQUENCE</scope>
    <source>
        <strain evidence="1">KasaAsao</strain>
    </source>
</reference>
<protein>
    <submittedName>
        <fullName evidence="1">Uncharacterized protein</fullName>
    </submittedName>
</protein>
<dbReference type="Proteomes" id="UP001233172">
    <property type="component" value="Unassembled WGS sequence"/>
</dbReference>
<comment type="caution">
    <text evidence="1">The sequence shown here is derived from an EMBL/GenBank/DDBJ whole genome shotgun (WGS) entry which is preliminary data.</text>
</comment>
<dbReference type="EMBL" id="JASAOG010000058">
    <property type="protein sequence ID" value="KAK0057033.1"/>
    <property type="molecule type" value="Genomic_DNA"/>
</dbReference>
<gene>
    <name evidence="1" type="ORF">Bpfe_013685</name>
</gene>
<reference evidence="1" key="2">
    <citation type="submission" date="2023-04" db="EMBL/GenBank/DDBJ databases">
        <authorList>
            <person name="Bu L."/>
            <person name="Lu L."/>
            <person name="Laidemitt M.R."/>
            <person name="Zhang S.M."/>
            <person name="Mutuku M."/>
            <person name="Mkoji G."/>
            <person name="Steinauer M."/>
            <person name="Loker E.S."/>
        </authorList>
    </citation>
    <scope>NUCLEOTIDE SEQUENCE</scope>
    <source>
        <strain evidence="1">KasaAsao</strain>
        <tissue evidence="1">Whole Snail</tissue>
    </source>
</reference>
<keyword evidence="2" id="KW-1185">Reference proteome</keyword>
<evidence type="ECO:0000313" key="2">
    <source>
        <dbReference type="Proteomes" id="UP001233172"/>
    </source>
</evidence>